<evidence type="ECO:0000313" key="2">
    <source>
        <dbReference type="EMBL" id="ETA07828.1"/>
    </source>
</evidence>
<dbReference type="PATRIC" id="fig|1423140.3.peg.1276"/>
<comment type="caution">
    <text evidence="2">The sequence shown here is derived from an EMBL/GenBank/DDBJ whole genome shotgun (WGS) entry which is preliminary data.</text>
</comment>
<proteinExistence type="predicted"/>
<organism evidence="2 3">
    <name type="scientific">Gordonia alkanivorans CGMCC 6845</name>
    <dbReference type="NCBI Taxonomy" id="1423140"/>
    <lineage>
        <taxon>Bacteria</taxon>
        <taxon>Bacillati</taxon>
        <taxon>Actinomycetota</taxon>
        <taxon>Actinomycetes</taxon>
        <taxon>Mycobacteriales</taxon>
        <taxon>Gordoniaceae</taxon>
        <taxon>Gordonia</taxon>
    </lineage>
</organism>
<sequence length="71" mass="7786">MDSMLHEVQDAYGPHPAGEFWVPARLGGSAPTPPEAAVIEADEALRKAEGRARKAAEKQREAYQARDRGNR</sequence>
<evidence type="ECO:0000256" key="1">
    <source>
        <dbReference type="SAM" id="MobiDB-lite"/>
    </source>
</evidence>
<reference evidence="2 3" key="1">
    <citation type="journal article" date="2014" name="Genome Announc.">
        <title>Draft Genome Sequence of Gordonia alkanivorans Strain CGMCC6845, a Halotolerant Hydrocarbon-Degrading Bacterium.</title>
        <authorList>
            <person name="Wang X."/>
            <person name="Jin D."/>
            <person name="Zhou L."/>
            <person name="Wu L."/>
            <person name="An W."/>
            <person name="Zhao L."/>
        </authorList>
    </citation>
    <scope>NUCLEOTIDE SEQUENCE [LARGE SCALE GENOMIC DNA]</scope>
    <source>
        <strain evidence="2 3">CGMCC 6845</strain>
    </source>
</reference>
<keyword evidence="3" id="KW-1185">Reference proteome</keyword>
<dbReference type="EMBL" id="AYXO01000009">
    <property type="protein sequence ID" value="ETA07828.1"/>
    <property type="molecule type" value="Genomic_DNA"/>
</dbReference>
<dbReference type="HOGENOM" id="CLU_2734342_0_0_11"/>
<protein>
    <recommendedName>
        <fullName evidence="4">Acyltransferase</fullName>
    </recommendedName>
</protein>
<evidence type="ECO:0008006" key="4">
    <source>
        <dbReference type="Google" id="ProtNLM"/>
    </source>
</evidence>
<gene>
    <name evidence="2" type="ORF">V525_06325</name>
</gene>
<feature type="region of interest" description="Disordered" evidence="1">
    <location>
        <begin position="49"/>
        <end position="71"/>
    </location>
</feature>
<accession>W9DEB0</accession>
<name>W9DEB0_9ACTN</name>
<dbReference type="Proteomes" id="UP000035035">
    <property type="component" value="Unassembled WGS sequence"/>
</dbReference>
<dbReference type="AlphaFoldDB" id="W9DEB0"/>
<evidence type="ECO:0000313" key="3">
    <source>
        <dbReference type="Proteomes" id="UP000035035"/>
    </source>
</evidence>